<protein>
    <submittedName>
        <fullName evidence="3">Glycosyltransferase family 4 protein</fullName>
        <ecNumber evidence="3">2.4.-.-</ecNumber>
    </submittedName>
</protein>
<dbReference type="SUPFAM" id="SSF53756">
    <property type="entry name" value="UDP-Glycosyltransferase/glycogen phosphorylase"/>
    <property type="match status" value="1"/>
</dbReference>
<dbReference type="PANTHER" id="PTHR45947">
    <property type="entry name" value="SULFOQUINOVOSYL TRANSFERASE SQD2"/>
    <property type="match status" value="1"/>
</dbReference>
<dbReference type="Pfam" id="PF13439">
    <property type="entry name" value="Glyco_transf_4"/>
    <property type="match status" value="1"/>
</dbReference>
<proteinExistence type="predicted"/>
<dbReference type="Proteomes" id="UP001596549">
    <property type="component" value="Unassembled WGS sequence"/>
</dbReference>
<feature type="domain" description="Glycosyltransferase subfamily 4-like N-terminal" evidence="2">
    <location>
        <begin position="14"/>
        <end position="208"/>
    </location>
</feature>
<dbReference type="EMBL" id="JBHTCP010000014">
    <property type="protein sequence ID" value="MFC7371709.1"/>
    <property type="molecule type" value="Genomic_DNA"/>
</dbReference>
<reference evidence="4" key="1">
    <citation type="journal article" date="2019" name="Int. J. Syst. Evol. Microbiol.">
        <title>The Global Catalogue of Microorganisms (GCM) 10K type strain sequencing project: providing services to taxonomists for standard genome sequencing and annotation.</title>
        <authorList>
            <consortium name="The Broad Institute Genomics Platform"/>
            <consortium name="The Broad Institute Genome Sequencing Center for Infectious Disease"/>
            <person name="Wu L."/>
            <person name="Ma J."/>
        </authorList>
    </citation>
    <scope>NUCLEOTIDE SEQUENCE [LARGE SCALE GENOMIC DNA]</scope>
    <source>
        <strain evidence="4">NBRC 106396</strain>
    </source>
</reference>
<dbReference type="InterPro" id="IPR028098">
    <property type="entry name" value="Glyco_trans_4-like_N"/>
</dbReference>
<dbReference type="GO" id="GO:0016757">
    <property type="term" value="F:glycosyltransferase activity"/>
    <property type="evidence" value="ECO:0007669"/>
    <property type="project" value="UniProtKB-KW"/>
</dbReference>
<evidence type="ECO:0000259" key="2">
    <source>
        <dbReference type="Pfam" id="PF13439"/>
    </source>
</evidence>
<dbReference type="EC" id="2.4.-.-" evidence="3"/>
<evidence type="ECO:0000313" key="3">
    <source>
        <dbReference type="EMBL" id="MFC7371709.1"/>
    </source>
</evidence>
<evidence type="ECO:0000259" key="1">
    <source>
        <dbReference type="Pfam" id="PF00534"/>
    </source>
</evidence>
<gene>
    <name evidence="3" type="ORF">ACFQPF_08470</name>
</gene>
<keyword evidence="3" id="KW-0808">Transferase</keyword>
<evidence type="ECO:0000313" key="4">
    <source>
        <dbReference type="Proteomes" id="UP001596549"/>
    </source>
</evidence>
<feature type="domain" description="Glycosyl transferase family 1" evidence="1">
    <location>
        <begin position="223"/>
        <end position="383"/>
    </location>
</feature>
<dbReference type="CDD" id="cd03801">
    <property type="entry name" value="GT4_PimA-like"/>
    <property type="match status" value="1"/>
</dbReference>
<dbReference type="Pfam" id="PF00534">
    <property type="entry name" value="Glycos_transf_1"/>
    <property type="match status" value="1"/>
</dbReference>
<comment type="caution">
    <text evidence="3">The sequence shown here is derived from an EMBL/GenBank/DDBJ whole genome shotgun (WGS) entry which is preliminary data.</text>
</comment>
<keyword evidence="3" id="KW-0328">Glycosyltransferase</keyword>
<sequence>MKILLATYWPLPHMGGIWTFVNELKRGLKRFDIDADIFSASPDHTMYYLHHSTDHIKKTSLYPFLDAQFQRGASLINHPVVARAELEQYCFELSAVYTGLKKYDVIHAQDAIASRALSRVKPKKTPLLTSLHGSLSGEILYHIKSFNPEALEHEIKQNLLYHYHRAIEKEAYKNSDMIHTSSQWLMKKVMYDLNGKSNSLSYIPYGFDYQNFSLSSQTSNAGIPEKPKGKKVLLFTGRLVYLKGIHSLMLALAKVKDIRDDWECWIIGDGDQRSACESQVKKLGLTGKIRFLGQQTNVYPYLKLSDMFIFPSLQDNQPFSIIEAQYSGLPVIVSDSAGLPEMVKHEKNGLIFKAGDYRELSMNIMRLLQDNSLLCKLSKNASKYAHAQWNIQAMSKQLFKLYQKLI</sequence>
<dbReference type="RefSeq" id="WP_379748559.1">
    <property type="nucleotide sequence ID" value="NZ_JBHTCP010000014.1"/>
</dbReference>
<dbReference type="InterPro" id="IPR050194">
    <property type="entry name" value="Glycosyltransferase_grp1"/>
</dbReference>
<dbReference type="InterPro" id="IPR001296">
    <property type="entry name" value="Glyco_trans_1"/>
</dbReference>
<keyword evidence="4" id="KW-1185">Reference proteome</keyword>
<dbReference type="PANTHER" id="PTHR45947:SF3">
    <property type="entry name" value="SULFOQUINOVOSYL TRANSFERASE SQD2"/>
    <property type="match status" value="1"/>
</dbReference>
<dbReference type="Gene3D" id="3.40.50.2000">
    <property type="entry name" value="Glycogen Phosphorylase B"/>
    <property type="match status" value="2"/>
</dbReference>
<organism evidence="3 4">
    <name type="scientific">Fictibacillus iocasae</name>
    <dbReference type="NCBI Taxonomy" id="2715437"/>
    <lineage>
        <taxon>Bacteria</taxon>
        <taxon>Bacillati</taxon>
        <taxon>Bacillota</taxon>
        <taxon>Bacilli</taxon>
        <taxon>Bacillales</taxon>
        <taxon>Fictibacillaceae</taxon>
        <taxon>Fictibacillus</taxon>
    </lineage>
</organism>
<name>A0ABW2NUL4_9BACL</name>
<accession>A0ABW2NUL4</accession>